<proteinExistence type="predicted"/>
<dbReference type="InterPro" id="IPR011250">
    <property type="entry name" value="OMP/PagP_B-barrel"/>
</dbReference>
<evidence type="ECO:0000313" key="3">
    <source>
        <dbReference type="EMBL" id="KJV69408.1"/>
    </source>
</evidence>
<dbReference type="Proteomes" id="UP000033562">
    <property type="component" value="Unassembled WGS sequence"/>
</dbReference>
<protein>
    <submittedName>
        <fullName evidence="3">Surface antigen family protein</fullName>
    </submittedName>
</protein>
<dbReference type="InterPro" id="IPR002566">
    <property type="entry name" value="Msp4_OMP-like"/>
</dbReference>
<feature type="signal peptide" evidence="1">
    <location>
        <begin position="1"/>
        <end position="28"/>
    </location>
</feature>
<reference evidence="3 4" key="1">
    <citation type="submission" date="2015-02" db="EMBL/GenBank/DDBJ databases">
        <title>Genome Sequencing of Rickettsiales.</title>
        <authorList>
            <person name="Daugherty S.C."/>
            <person name="Su Q."/>
            <person name="Abolude K."/>
            <person name="Beier-Sexton M."/>
            <person name="Carlyon J.A."/>
            <person name="Carter R."/>
            <person name="Day N.P."/>
            <person name="Dumler S.J."/>
            <person name="Dyachenko V."/>
            <person name="Godinez A."/>
            <person name="Kurtti T.J."/>
            <person name="Lichay M."/>
            <person name="Mullins K.E."/>
            <person name="Ott S."/>
            <person name="Pappas-Brown V."/>
            <person name="Paris D.H."/>
            <person name="Patel P."/>
            <person name="Richards A.L."/>
            <person name="Sadzewicz L."/>
            <person name="Sears K."/>
            <person name="Seidman D."/>
            <person name="Sengamalay N."/>
            <person name="Stenos J."/>
            <person name="Tallon L.J."/>
            <person name="Vincent G."/>
            <person name="Fraser C.M."/>
            <person name="Munderloh U."/>
            <person name="Dunning-Hotopp J.C."/>
        </authorList>
    </citation>
    <scope>NUCLEOTIDE SEQUENCE [LARGE SCALE GENOMIC DNA]</scope>
    <source>
        <strain evidence="3 4">RAC413</strain>
    </source>
</reference>
<evidence type="ECO:0000259" key="2">
    <source>
        <dbReference type="Pfam" id="PF01617"/>
    </source>
</evidence>
<evidence type="ECO:0000313" key="4">
    <source>
        <dbReference type="Proteomes" id="UP000033562"/>
    </source>
</evidence>
<dbReference type="EMBL" id="LANX01000001">
    <property type="protein sequence ID" value="KJV69408.1"/>
    <property type="molecule type" value="Genomic_DNA"/>
</dbReference>
<dbReference type="RefSeq" id="WP_045809127.1">
    <property type="nucleotide sequence ID" value="NZ_LANX01000001.1"/>
</dbReference>
<gene>
    <name evidence="3" type="ORF">NLO413_0800</name>
</gene>
<feature type="domain" description="Msp4/OMP-like" evidence="2">
    <location>
        <begin position="41"/>
        <end position="289"/>
    </location>
</feature>
<comment type="caution">
    <text evidence="3">The sequence shown here is derived from an EMBL/GenBank/DDBJ whole genome shotgun (WGS) entry which is preliminary data.</text>
</comment>
<dbReference type="Pfam" id="PF01617">
    <property type="entry name" value="Surface_Ag_2"/>
    <property type="match status" value="1"/>
</dbReference>
<dbReference type="STRING" id="1359163.NLO413_0800"/>
<organism evidence="3 4">
    <name type="scientific">Candidatus Neoehrlichia procyonis str. RAC413</name>
    <dbReference type="NCBI Taxonomy" id="1359163"/>
    <lineage>
        <taxon>Bacteria</taxon>
        <taxon>Pseudomonadati</taxon>
        <taxon>Pseudomonadota</taxon>
        <taxon>Alphaproteobacteria</taxon>
        <taxon>Rickettsiales</taxon>
        <taxon>Anaplasmataceae</taxon>
        <taxon>Candidatus Neoehrlichia</taxon>
    </lineage>
</organism>
<evidence type="ECO:0000256" key="1">
    <source>
        <dbReference type="SAM" id="SignalP"/>
    </source>
</evidence>
<accession>A0A0F3NMW4</accession>
<dbReference type="SUPFAM" id="SSF56925">
    <property type="entry name" value="OMPA-like"/>
    <property type="match status" value="1"/>
</dbReference>
<sequence>MSCVKKIKRNFLTVSLITIMLLPLQAFSIDNVNGNIKALNSQGGLYVSGSYKVGFFDVEDFLINETVFNGTQTKNKLQLSKDSKEVNPLRFRDHFKEKYKPPVFDRSYLNFTGAVGYLQNNVRIELECSYEYSDVQDDDSYVVKDNRRFISLVRGETISNGIAGTNYIIAENKGIASVSLIFNMCYDIIPEYTYVIPYLCAGAGGEFINMFDTVKMKLNYQGKIGLSYKIMSNVVAFVDGYYHGIADNKFDHLKVIVPDLLLSYPKASSSATANANIGYMGVNLGVRFIL</sequence>
<dbReference type="AlphaFoldDB" id="A0A0F3NMW4"/>
<feature type="chain" id="PRO_5002465047" evidence="1">
    <location>
        <begin position="29"/>
        <end position="290"/>
    </location>
</feature>
<keyword evidence="4" id="KW-1185">Reference proteome</keyword>
<dbReference type="OrthoDB" id="7163095at2"/>
<dbReference type="Gene3D" id="2.40.160.20">
    <property type="match status" value="1"/>
</dbReference>
<keyword evidence="1" id="KW-0732">Signal</keyword>
<name>A0A0F3NMW4_9RICK</name>